<name>A0ACC0WCP6_9STRA</name>
<dbReference type="EMBL" id="CM047582">
    <property type="protein sequence ID" value="KAI9915859.1"/>
    <property type="molecule type" value="Genomic_DNA"/>
</dbReference>
<sequence length="130" mass="15373">MIKKLLELVFPGEPFTSDNDPKWLEIGFQRGDCSIMYLHRNWRGVEENIKVALQINHRYLNDISPRAARIFINLARFYRDQNAIKIALLLKKITGDLSATFTQYSRRWILYRLWLEGNEEEGKIMEGKGR</sequence>
<organism evidence="1 2">
    <name type="scientific">Peronosclerospora sorghi</name>
    <dbReference type="NCBI Taxonomy" id="230839"/>
    <lineage>
        <taxon>Eukaryota</taxon>
        <taxon>Sar</taxon>
        <taxon>Stramenopiles</taxon>
        <taxon>Oomycota</taxon>
        <taxon>Peronosporomycetes</taxon>
        <taxon>Peronosporales</taxon>
        <taxon>Peronosporaceae</taxon>
        <taxon>Peronosclerospora</taxon>
    </lineage>
</organism>
<comment type="caution">
    <text evidence="1">The sequence shown here is derived from an EMBL/GenBank/DDBJ whole genome shotgun (WGS) entry which is preliminary data.</text>
</comment>
<evidence type="ECO:0000313" key="2">
    <source>
        <dbReference type="Proteomes" id="UP001163321"/>
    </source>
</evidence>
<keyword evidence="2" id="KW-1185">Reference proteome</keyword>
<proteinExistence type="predicted"/>
<evidence type="ECO:0000313" key="1">
    <source>
        <dbReference type="EMBL" id="KAI9915859.1"/>
    </source>
</evidence>
<dbReference type="Proteomes" id="UP001163321">
    <property type="component" value="Chromosome 3"/>
</dbReference>
<accession>A0ACC0WCP6</accession>
<gene>
    <name evidence="1" type="ORF">PsorP6_006967</name>
</gene>
<protein>
    <submittedName>
        <fullName evidence="1">Uncharacterized protein</fullName>
    </submittedName>
</protein>
<reference evidence="1 2" key="1">
    <citation type="journal article" date="2022" name="bioRxiv">
        <title>The genome of the oomycete Peronosclerospora sorghi, a cosmopolitan pathogen of maize and sorghum, is inflated with dispersed pseudogenes.</title>
        <authorList>
            <person name="Fletcher K."/>
            <person name="Martin F."/>
            <person name="Isakeit T."/>
            <person name="Cavanaugh K."/>
            <person name="Magill C."/>
            <person name="Michelmore R."/>
        </authorList>
    </citation>
    <scope>NUCLEOTIDE SEQUENCE [LARGE SCALE GENOMIC DNA]</scope>
    <source>
        <strain evidence="1">P6</strain>
    </source>
</reference>